<comment type="subcellular location">
    <subcellularLocation>
        <location evidence="1">Cytoplasm</location>
        <location evidence="1">Cytoskeleton</location>
        <location evidence="1">Flagellum axoneme</location>
    </subcellularLocation>
</comment>
<evidence type="ECO:0000256" key="10">
    <source>
        <dbReference type="ARBA" id="ARBA00039960"/>
    </source>
</evidence>
<dbReference type="EMBL" id="QNUK01000162">
    <property type="protein sequence ID" value="KAF5899602.1"/>
    <property type="molecule type" value="Genomic_DNA"/>
</dbReference>
<proteinExistence type="inferred from homology"/>
<comment type="similarity">
    <text evidence="3">Belongs to the tektin family.</text>
</comment>
<dbReference type="Pfam" id="PF17751">
    <property type="entry name" value="SKICH"/>
    <property type="match status" value="1"/>
</dbReference>
<comment type="function">
    <text evidence="11">Microtubule inner protein (MIP) part of the dynein-decorated doublet microtubules (DMTs) in cilia and flagellar axoneme. Forms filamentous polymers in the walls of ciliary and flagellar microtubules.</text>
</comment>
<organism evidence="16 17">
    <name type="scientific">Clarias magur</name>
    <name type="common">Asian catfish</name>
    <name type="synonym">Macropteronotus magur</name>
    <dbReference type="NCBI Taxonomy" id="1594786"/>
    <lineage>
        <taxon>Eukaryota</taxon>
        <taxon>Metazoa</taxon>
        <taxon>Chordata</taxon>
        <taxon>Craniata</taxon>
        <taxon>Vertebrata</taxon>
        <taxon>Euteleostomi</taxon>
        <taxon>Actinopterygii</taxon>
        <taxon>Neopterygii</taxon>
        <taxon>Teleostei</taxon>
        <taxon>Ostariophysi</taxon>
        <taxon>Siluriformes</taxon>
        <taxon>Clariidae</taxon>
        <taxon>Clarias</taxon>
    </lineage>
</organism>
<evidence type="ECO:0000256" key="12">
    <source>
        <dbReference type="ARBA" id="ARBA00046435"/>
    </source>
</evidence>
<dbReference type="Proteomes" id="UP000727407">
    <property type="component" value="Unassembled WGS sequence"/>
</dbReference>
<dbReference type="InterPro" id="IPR048256">
    <property type="entry name" value="Tektin-like"/>
</dbReference>
<feature type="coiled-coil region" evidence="13">
    <location>
        <begin position="634"/>
        <end position="668"/>
    </location>
</feature>
<evidence type="ECO:0000259" key="15">
    <source>
        <dbReference type="SMART" id="SM00128"/>
    </source>
</evidence>
<evidence type="ECO:0000256" key="3">
    <source>
        <dbReference type="ARBA" id="ARBA00007209"/>
    </source>
</evidence>
<feature type="domain" description="Inositol polyphosphate-related phosphatase" evidence="15">
    <location>
        <begin position="1"/>
        <end position="246"/>
    </location>
</feature>
<evidence type="ECO:0000256" key="5">
    <source>
        <dbReference type="ARBA" id="ARBA00022846"/>
    </source>
</evidence>
<feature type="region of interest" description="Disordered" evidence="14">
    <location>
        <begin position="183"/>
        <end position="204"/>
    </location>
</feature>
<dbReference type="GO" id="GO:0060271">
    <property type="term" value="P:cilium assembly"/>
    <property type="evidence" value="ECO:0007669"/>
    <property type="project" value="TreeGrafter"/>
</dbReference>
<dbReference type="Pfam" id="PF03148">
    <property type="entry name" value="Tektin"/>
    <property type="match status" value="1"/>
</dbReference>
<evidence type="ECO:0000256" key="6">
    <source>
        <dbReference type="ARBA" id="ARBA00023054"/>
    </source>
</evidence>
<reference evidence="16" key="1">
    <citation type="submission" date="2020-07" db="EMBL/GenBank/DDBJ databases">
        <title>Clarias magur genome sequencing, assembly and annotation.</title>
        <authorList>
            <person name="Kushwaha B."/>
            <person name="Kumar R."/>
            <person name="Das P."/>
            <person name="Joshi C.G."/>
            <person name="Kumar D."/>
            <person name="Nagpure N.S."/>
            <person name="Pandey M."/>
            <person name="Agarwal S."/>
            <person name="Srivastava S."/>
            <person name="Singh M."/>
            <person name="Sahoo L."/>
            <person name="Jayasankar P."/>
            <person name="Meher P.K."/>
            <person name="Koringa P.G."/>
            <person name="Iquebal M.A."/>
            <person name="Das S.P."/>
            <person name="Bit A."/>
            <person name="Patnaik S."/>
            <person name="Patel N."/>
            <person name="Shah T.M."/>
            <person name="Hinsu A."/>
            <person name="Jena J.K."/>
        </authorList>
    </citation>
    <scope>NUCLEOTIDE SEQUENCE</scope>
    <source>
        <strain evidence="16">CIFAMagur01</strain>
        <tissue evidence="16">Testis</tissue>
    </source>
</reference>
<dbReference type="InterPro" id="IPR000435">
    <property type="entry name" value="Tektins"/>
</dbReference>
<dbReference type="Gene3D" id="2.60.40.2840">
    <property type="match status" value="1"/>
</dbReference>
<evidence type="ECO:0000313" key="16">
    <source>
        <dbReference type="EMBL" id="KAF5899602.1"/>
    </source>
</evidence>
<evidence type="ECO:0000256" key="11">
    <source>
        <dbReference type="ARBA" id="ARBA00045224"/>
    </source>
</evidence>
<gene>
    <name evidence="16" type="ORF">DAT39_010673</name>
</gene>
<dbReference type="Gene3D" id="3.60.10.10">
    <property type="entry name" value="Endonuclease/exonuclease/phosphatase"/>
    <property type="match status" value="1"/>
</dbReference>
<dbReference type="PANTHER" id="PTHR19960">
    <property type="entry name" value="TEKTIN"/>
    <property type="match status" value="1"/>
</dbReference>
<dbReference type="InterPro" id="IPR000300">
    <property type="entry name" value="IPPc"/>
</dbReference>
<evidence type="ECO:0000256" key="13">
    <source>
        <dbReference type="SAM" id="Coils"/>
    </source>
</evidence>
<sequence length="715" mass="82508">MQGLLLLLFSKLEHVPFIRDIRTTYTRTGIYGYWGNKGGVSIRFSFYGHSLCFLNCHLAAHIHYASERVEEFERILNSLTFDGKNAPSVLDHKLLFWFGDLNFRIEDHGMHFIRNCINSKNFNLLWSKDQLTMMKTKIPRLQQFEEGPLDFQPTYKFDLNSDNYDSSGKKRKPAWCDRILWRMNTKPPPKNADKEHDDDEEQKQEELLEEFPLQLVQETYTSHMEYSISDHKPVTGIFRLELRKMYETPLVHVCADGEWSADLDAVVSYSPLEQFASSAWDWIGLYKVGFQSISDYITYTWVKDDQVALNNQLIQVYVSKEEIPVLGGECVLCYYSSNLQCIVGISEPFKTDDLVVITKIDPSKMSQVLKARPKFLPSEWKHAKQVYLRSAEAERSRSERLTAECKRLIEETEKSVRRMEQDTNYSLEQRLKDVKFWKQELEQKLHEMVQEIELLVTIKERVERALGSCAVPLQAAVDCLHEREKRVGTDLVHDDVDRELLKEKDVIGGVTALLQRTLEQIVEQIRLNRSAKYYLEKDLRDKFQAERIDDFCSLLSSTATSTEGQGGARQRGDEGLAVTPQEWETFSDVNINKAEKERNNSVSLRALVENLLVQTAADVRKQHEATGSALTLRVHKTRSTKAELEDQLSKLLAEVANQEQNIEALKVAIANKEGPLGVARARLHARDQRPRVELCKDQAHKQLLAEMEQLMSHIS</sequence>
<evidence type="ECO:0000256" key="4">
    <source>
        <dbReference type="ARBA" id="ARBA00022490"/>
    </source>
</evidence>
<evidence type="ECO:0000256" key="14">
    <source>
        <dbReference type="SAM" id="MobiDB-lite"/>
    </source>
</evidence>
<keyword evidence="5" id="KW-0282">Flagellum</keyword>
<dbReference type="SUPFAM" id="SSF56219">
    <property type="entry name" value="DNase I-like"/>
    <property type="match status" value="1"/>
</dbReference>
<keyword evidence="17" id="KW-1185">Reference proteome</keyword>
<dbReference type="SMART" id="SM00128">
    <property type="entry name" value="IPPc"/>
    <property type="match status" value="1"/>
</dbReference>
<comment type="caution">
    <text evidence="16">The sequence shown here is derived from an EMBL/GenBank/DDBJ whole genome shotgun (WGS) entry which is preliminary data.</text>
</comment>
<evidence type="ECO:0000256" key="7">
    <source>
        <dbReference type="ARBA" id="ARBA00023069"/>
    </source>
</evidence>
<dbReference type="PRINTS" id="PR00511">
    <property type="entry name" value="TEKTIN"/>
</dbReference>
<dbReference type="FunFam" id="2.60.40.2840:FF:000003">
    <property type="entry name" value="Phosphatidylinositol 4,5-bisphosphate 5-phosphatase A"/>
    <property type="match status" value="1"/>
</dbReference>
<dbReference type="PANTHER" id="PTHR19960:SF25">
    <property type="entry name" value="TEKTIN-1"/>
    <property type="match status" value="1"/>
</dbReference>
<protein>
    <recommendedName>
        <fullName evidence="10">Tektin-1</fullName>
    </recommendedName>
</protein>
<accession>A0A8J4UN30</accession>
<dbReference type="GO" id="GO:0060294">
    <property type="term" value="P:cilium movement involved in cell motility"/>
    <property type="evidence" value="ECO:0007669"/>
    <property type="project" value="InterPro"/>
</dbReference>
<dbReference type="GO" id="GO:0005737">
    <property type="term" value="C:cytoplasm"/>
    <property type="evidence" value="ECO:0007669"/>
    <property type="project" value="UniProtKB-ARBA"/>
</dbReference>
<dbReference type="GO" id="GO:0005929">
    <property type="term" value="C:cilium"/>
    <property type="evidence" value="ECO:0007669"/>
    <property type="project" value="UniProtKB-ARBA"/>
</dbReference>
<keyword evidence="8" id="KW-0206">Cytoskeleton</keyword>
<evidence type="ECO:0000256" key="9">
    <source>
        <dbReference type="ARBA" id="ARBA00023273"/>
    </source>
</evidence>
<dbReference type="GO" id="GO:0046856">
    <property type="term" value="P:phosphatidylinositol dephosphorylation"/>
    <property type="evidence" value="ECO:0007669"/>
    <property type="project" value="InterPro"/>
</dbReference>
<comment type="subunit">
    <text evidence="12">Microtubule inner protein component of sperm flagellar doublet microtubules.</text>
</comment>
<dbReference type="GO" id="GO:0005634">
    <property type="term" value="C:nucleus"/>
    <property type="evidence" value="ECO:0007669"/>
    <property type="project" value="TreeGrafter"/>
</dbReference>
<dbReference type="OrthoDB" id="10054259at2759"/>
<keyword evidence="4" id="KW-0963">Cytoplasm</keyword>
<evidence type="ECO:0000256" key="8">
    <source>
        <dbReference type="ARBA" id="ARBA00023212"/>
    </source>
</evidence>
<comment type="similarity">
    <text evidence="2">Belongs to the inositol 1,4,5-trisphosphate 5-phosphatase type II family.</text>
</comment>
<dbReference type="InterPro" id="IPR036691">
    <property type="entry name" value="Endo/exonu/phosph_ase_sf"/>
</dbReference>
<dbReference type="Pfam" id="PF22669">
    <property type="entry name" value="Exo_endo_phos2"/>
    <property type="match status" value="1"/>
</dbReference>
<name>A0A8J4UN30_CLAMG</name>
<dbReference type="InterPro" id="IPR041611">
    <property type="entry name" value="SKICH"/>
</dbReference>
<evidence type="ECO:0000256" key="2">
    <source>
        <dbReference type="ARBA" id="ARBA00005910"/>
    </source>
</evidence>
<feature type="non-terminal residue" evidence="16">
    <location>
        <position position="715"/>
    </location>
</feature>
<evidence type="ECO:0000256" key="1">
    <source>
        <dbReference type="ARBA" id="ARBA00004611"/>
    </source>
</evidence>
<feature type="coiled-coil region" evidence="13">
    <location>
        <begin position="391"/>
        <end position="458"/>
    </location>
</feature>
<keyword evidence="9" id="KW-0966">Cell projection</keyword>
<keyword evidence="6 13" id="KW-0175">Coiled coil</keyword>
<dbReference type="AlphaFoldDB" id="A0A8J4UN30"/>
<evidence type="ECO:0000313" key="17">
    <source>
        <dbReference type="Proteomes" id="UP000727407"/>
    </source>
</evidence>
<dbReference type="GO" id="GO:0016791">
    <property type="term" value="F:phosphatase activity"/>
    <property type="evidence" value="ECO:0007669"/>
    <property type="project" value="InterPro"/>
</dbReference>
<keyword evidence="7" id="KW-0969">Cilium</keyword>
<dbReference type="GO" id="GO:0015630">
    <property type="term" value="C:microtubule cytoskeleton"/>
    <property type="evidence" value="ECO:0007669"/>
    <property type="project" value="TreeGrafter"/>
</dbReference>